<evidence type="ECO:0000256" key="1">
    <source>
        <dbReference type="ARBA" id="ARBA00022737"/>
    </source>
</evidence>
<dbReference type="Proteomes" id="UP000472727">
    <property type="component" value="Unassembled WGS sequence"/>
</dbReference>
<proteinExistence type="predicted"/>
<gene>
    <name evidence="4" type="ORF">TWF106_001701</name>
</gene>
<dbReference type="PROSITE" id="PS50297">
    <property type="entry name" value="ANK_REP_REGION"/>
    <property type="match status" value="1"/>
</dbReference>
<keyword evidence="2 3" id="KW-0040">ANK repeat</keyword>
<dbReference type="InterPro" id="IPR002110">
    <property type="entry name" value="Ankyrin_rpt"/>
</dbReference>
<dbReference type="InterPro" id="IPR036770">
    <property type="entry name" value="Ankyrin_rpt-contain_sf"/>
</dbReference>
<dbReference type="SUPFAM" id="SSF48403">
    <property type="entry name" value="Ankyrin repeat"/>
    <property type="match status" value="1"/>
</dbReference>
<dbReference type="SMART" id="SM00248">
    <property type="entry name" value="ANK"/>
    <property type="match status" value="2"/>
</dbReference>
<accession>A0A7C8QXD5</accession>
<evidence type="ECO:0000256" key="2">
    <source>
        <dbReference type="ARBA" id="ARBA00023043"/>
    </source>
</evidence>
<evidence type="ECO:0000256" key="3">
    <source>
        <dbReference type="PROSITE-ProRule" id="PRU00023"/>
    </source>
</evidence>
<dbReference type="PANTHER" id="PTHR24189:SF50">
    <property type="entry name" value="ANKYRIN REPEAT AND SOCS BOX PROTEIN 2"/>
    <property type="match status" value="1"/>
</dbReference>
<dbReference type="PROSITE" id="PS50088">
    <property type="entry name" value="ANK_REPEAT"/>
    <property type="match status" value="1"/>
</dbReference>
<dbReference type="Pfam" id="PF13637">
    <property type="entry name" value="Ank_4"/>
    <property type="match status" value="1"/>
</dbReference>
<dbReference type="AlphaFoldDB" id="A0A7C8QXD5"/>
<comment type="caution">
    <text evidence="4">The sequence shown here is derived from an EMBL/GenBank/DDBJ whole genome shotgun (WGS) entry which is preliminary data.</text>
</comment>
<reference evidence="4 5" key="1">
    <citation type="submission" date="2019-06" db="EMBL/GenBank/DDBJ databases">
        <authorList>
            <person name="Palmer J.M."/>
        </authorList>
    </citation>
    <scope>NUCLEOTIDE SEQUENCE [LARGE SCALE GENOMIC DNA]</scope>
    <source>
        <strain evidence="4 5">TWF106</strain>
    </source>
</reference>
<keyword evidence="1" id="KW-0677">Repeat</keyword>
<name>A0A7C8QXD5_ORBOL</name>
<sequence length="407" mass="46893">MLELCYTIWYPARNGRQDGGNPWSMRKFTAYENQRPHESKNSTCIFIQVPDDARSKLFEICKNDPGQPILKHIGLISAFDYNWSGYLMQFRDNLINKTQKWLYYSVGEEPIYEQRNTIFQDQQNLEVLRRELLIVHQRLLANNRVLRMMQLQSKDHSNIWCRSNEGLMNLPTQLYELSARNKIHQDYVEFEVKKLDSASVLRFYDREAQARKGEDYRAHRVLCSPEGRDSLRSYLNHKVSFNDQTENGLTPLDIACMRGNAEQVYLLLSGGSDASINEKRNISPLHYPVSFPEKHIPAIAWALIRAGARVNSQPEEEAGGFFDNLGMCLLGTPLQWAIICRNQVAMSVLLYLGASIFGGRPESRLDYFFACAQTFCADTLEILLRESLTTQPLHGRDAYNLFFHAGS</sequence>
<dbReference type="PANTHER" id="PTHR24189">
    <property type="entry name" value="MYOTROPHIN"/>
    <property type="match status" value="1"/>
</dbReference>
<protein>
    <submittedName>
        <fullName evidence="4">Uncharacterized protein</fullName>
    </submittedName>
</protein>
<dbReference type="EMBL" id="WIWS01000013">
    <property type="protein sequence ID" value="KAF3225828.1"/>
    <property type="molecule type" value="Genomic_DNA"/>
</dbReference>
<evidence type="ECO:0000313" key="5">
    <source>
        <dbReference type="Proteomes" id="UP000472727"/>
    </source>
</evidence>
<dbReference type="InterPro" id="IPR050745">
    <property type="entry name" value="Multifunctional_regulatory"/>
</dbReference>
<dbReference type="Gene3D" id="1.25.40.20">
    <property type="entry name" value="Ankyrin repeat-containing domain"/>
    <property type="match status" value="1"/>
</dbReference>
<feature type="repeat" description="ANK" evidence="3">
    <location>
        <begin position="247"/>
        <end position="279"/>
    </location>
</feature>
<organism evidence="4 5">
    <name type="scientific">Orbilia oligospora</name>
    <name type="common">Nematode-trapping fungus</name>
    <name type="synonym">Arthrobotrys oligospora</name>
    <dbReference type="NCBI Taxonomy" id="2813651"/>
    <lineage>
        <taxon>Eukaryota</taxon>
        <taxon>Fungi</taxon>
        <taxon>Dikarya</taxon>
        <taxon>Ascomycota</taxon>
        <taxon>Pezizomycotina</taxon>
        <taxon>Orbiliomycetes</taxon>
        <taxon>Orbiliales</taxon>
        <taxon>Orbiliaceae</taxon>
        <taxon>Orbilia</taxon>
    </lineage>
</organism>
<evidence type="ECO:0000313" key="4">
    <source>
        <dbReference type="EMBL" id="KAF3225828.1"/>
    </source>
</evidence>